<dbReference type="InterPro" id="IPR017937">
    <property type="entry name" value="Thioredoxin_CS"/>
</dbReference>
<protein>
    <submittedName>
        <fullName evidence="5">Peroxiredoxin</fullName>
    </submittedName>
</protein>
<proteinExistence type="predicted"/>
<dbReference type="EMBL" id="FOAA01000012">
    <property type="protein sequence ID" value="SEL27241.1"/>
    <property type="molecule type" value="Genomic_DNA"/>
</dbReference>
<dbReference type="InterPro" id="IPR013740">
    <property type="entry name" value="Redoxin"/>
</dbReference>
<comment type="subcellular location">
    <subcellularLocation>
        <location evidence="1">Cell envelope</location>
    </subcellularLocation>
</comment>
<keyword evidence="6" id="KW-1185">Reference proteome</keyword>
<dbReference type="PANTHER" id="PTHR42852">
    <property type="entry name" value="THIOL:DISULFIDE INTERCHANGE PROTEIN DSBE"/>
    <property type="match status" value="1"/>
</dbReference>
<organism evidence="5 6">
    <name type="scientific">Ectothiorhodospira marina</name>
    <dbReference type="NCBI Taxonomy" id="1396821"/>
    <lineage>
        <taxon>Bacteria</taxon>
        <taxon>Pseudomonadati</taxon>
        <taxon>Pseudomonadota</taxon>
        <taxon>Gammaproteobacteria</taxon>
        <taxon>Chromatiales</taxon>
        <taxon>Ectothiorhodospiraceae</taxon>
        <taxon>Ectothiorhodospira</taxon>
    </lineage>
</organism>
<evidence type="ECO:0000313" key="5">
    <source>
        <dbReference type="EMBL" id="SEL27241.1"/>
    </source>
</evidence>
<feature type="domain" description="Thioredoxin" evidence="4">
    <location>
        <begin position="50"/>
        <end position="190"/>
    </location>
</feature>
<dbReference type="GO" id="GO:0030313">
    <property type="term" value="C:cell envelope"/>
    <property type="evidence" value="ECO:0007669"/>
    <property type="project" value="UniProtKB-SubCell"/>
</dbReference>
<evidence type="ECO:0000256" key="2">
    <source>
        <dbReference type="ARBA" id="ARBA00022748"/>
    </source>
</evidence>
<keyword evidence="3" id="KW-0676">Redox-active center</keyword>
<dbReference type="PROSITE" id="PS00194">
    <property type="entry name" value="THIOREDOXIN_1"/>
    <property type="match status" value="1"/>
</dbReference>
<dbReference type="PROSITE" id="PS51352">
    <property type="entry name" value="THIOREDOXIN_2"/>
    <property type="match status" value="1"/>
</dbReference>
<dbReference type="GO" id="GO:0015036">
    <property type="term" value="F:disulfide oxidoreductase activity"/>
    <property type="evidence" value="ECO:0007669"/>
    <property type="project" value="UniProtKB-ARBA"/>
</dbReference>
<name>A0A1H7NUT5_9GAMM</name>
<accession>A0A1H7NUT5</accession>
<dbReference type="PANTHER" id="PTHR42852:SF13">
    <property type="entry name" value="PROTEIN DIPZ"/>
    <property type="match status" value="1"/>
</dbReference>
<dbReference type="STRING" id="1396821.SAMN05444515_112105"/>
<dbReference type="GO" id="GO:0017004">
    <property type="term" value="P:cytochrome complex assembly"/>
    <property type="evidence" value="ECO:0007669"/>
    <property type="project" value="UniProtKB-KW"/>
</dbReference>
<dbReference type="InterPro" id="IPR050553">
    <property type="entry name" value="Thioredoxin_ResA/DsbE_sf"/>
</dbReference>
<dbReference type="Proteomes" id="UP000199256">
    <property type="component" value="Unassembled WGS sequence"/>
</dbReference>
<dbReference type="InterPro" id="IPR036249">
    <property type="entry name" value="Thioredoxin-like_sf"/>
</dbReference>
<dbReference type="Gene3D" id="3.40.30.10">
    <property type="entry name" value="Glutaredoxin"/>
    <property type="match status" value="1"/>
</dbReference>
<reference evidence="6" key="1">
    <citation type="submission" date="2016-10" db="EMBL/GenBank/DDBJ databases">
        <authorList>
            <person name="Varghese N."/>
            <person name="Submissions S."/>
        </authorList>
    </citation>
    <scope>NUCLEOTIDE SEQUENCE [LARGE SCALE GENOMIC DNA]</scope>
    <source>
        <strain evidence="6">DSM 241</strain>
    </source>
</reference>
<dbReference type="InterPro" id="IPR013766">
    <property type="entry name" value="Thioredoxin_domain"/>
</dbReference>
<evidence type="ECO:0000259" key="4">
    <source>
        <dbReference type="PROSITE" id="PS51352"/>
    </source>
</evidence>
<evidence type="ECO:0000313" key="6">
    <source>
        <dbReference type="Proteomes" id="UP000199256"/>
    </source>
</evidence>
<keyword evidence="2" id="KW-0201">Cytochrome c-type biogenesis</keyword>
<evidence type="ECO:0000256" key="1">
    <source>
        <dbReference type="ARBA" id="ARBA00004196"/>
    </source>
</evidence>
<sequence length="193" mass="21384">MAKRRPRRLSCRAVSFISQRNRNTVKKRDLLIGSFVLALAGGLVALWLAPEGGRAAPQVEMETLDGSTLHLADLTGQPVLLTFWATTCPACVQEIPHLNQLKAEYGERGLEIIGVAMHYDPPEQVAEMVRRRDVGYTIALDRDAQVASAFGNVELTPTTFLISPRGRITYQKMGDLDWERVEGQLDAWLPAQG</sequence>
<dbReference type="SUPFAM" id="SSF52833">
    <property type="entry name" value="Thioredoxin-like"/>
    <property type="match status" value="1"/>
</dbReference>
<gene>
    <name evidence="5" type="ORF">SAMN05444515_112105</name>
</gene>
<dbReference type="Pfam" id="PF08534">
    <property type="entry name" value="Redoxin"/>
    <property type="match status" value="1"/>
</dbReference>
<evidence type="ECO:0000256" key="3">
    <source>
        <dbReference type="ARBA" id="ARBA00023284"/>
    </source>
</evidence>
<dbReference type="CDD" id="cd02966">
    <property type="entry name" value="TlpA_like_family"/>
    <property type="match status" value="1"/>
</dbReference>
<dbReference type="AlphaFoldDB" id="A0A1H7NUT5"/>